<evidence type="ECO:0000256" key="3">
    <source>
        <dbReference type="ARBA" id="ARBA00023163"/>
    </source>
</evidence>
<reference evidence="6" key="2">
    <citation type="submission" date="2019-01" db="EMBL/GenBank/DDBJ databases">
        <title>Genome sequence of Desulfonema ishimotonii strain Tokyo 01.</title>
        <authorList>
            <person name="Fukui M."/>
        </authorList>
    </citation>
    <scope>NUCLEOTIDE SEQUENCE [LARGE SCALE GENOMIC DNA]</scope>
    <source>
        <strain evidence="6">Tokyo 01</strain>
    </source>
</reference>
<sequence length="330" mass="37218">MAKITFLAETGCLFSGIIGLIDAFSIANLWHQSMCGETVPPLFETEVVTADGKPVPAHGGIPIHPHKSVNDVAETDMILIPPFLPHVEPLPRRLDELTDWITVRYRDRTRIGALCTGAFVLAETGLLNGKIATTNWHFARMFQRRYPQVRLKPERILTEDDGLICSAAASSFFNLGLHVIETFGSPELASVCSKALLVDPNRNSQAPYVISDFFRDHTDAAILRAQTWMEENYTARFTIDAVAGQIGISPRHFKRRFKKATGESPLTYLQRLRIEAAKKKLETTRENMNEITWQIGYEDSSSFRRLFKKYTGLSPREYREKFSRAGAVVN</sequence>
<gene>
    <name evidence="5" type="ORF">DENIS_3760</name>
</gene>
<dbReference type="Gene3D" id="3.40.50.880">
    <property type="match status" value="1"/>
</dbReference>
<evidence type="ECO:0000313" key="5">
    <source>
        <dbReference type="EMBL" id="GBC62783.1"/>
    </source>
</evidence>
<dbReference type="SUPFAM" id="SSF52317">
    <property type="entry name" value="Class I glutamine amidotransferase-like"/>
    <property type="match status" value="1"/>
</dbReference>
<evidence type="ECO:0000313" key="6">
    <source>
        <dbReference type="Proteomes" id="UP000288096"/>
    </source>
</evidence>
<comment type="caution">
    <text evidence="5">The sequence shown here is derived from an EMBL/GenBank/DDBJ whole genome shotgun (WGS) entry which is preliminary data.</text>
</comment>
<keyword evidence="3" id="KW-0804">Transcription</keyword>
<keyword evidence="2" id="KW-0238">DNA-binding</keyword>
<accession>A0A401G0S5</accession>
<dbReference type="InterPro" id="IPR002818">
    <property type="entry name" value="DJ-1/PfpI"/>
</dbReference>
<dbReference type="PROSITE" id="PS01124">
    <property type="entry name" value="HTH_ARAC_FAMILY_2"/>
    <property type="match status" value="1"/>
</dbReference>
<dbReference type="InterPro" id="IPR018062">
    <property type="entry name" value="HTH_AraC-typ_CS"/>
</dbReference>
<dbReference type="SMART" id="SM00342">
    <property type="entry name" value="HTH_ARAC"/>
    <property type="match status" value="1"/>
</dbReference>
<dbReference type="Pfam" id="PF12833">
    <property type="entry name" value="HTH_18"/>
    <property type="match status" value="1"/>
</dbReference>
<organism evidence="5 6">
    <name type="scientific">Desulfonema ishimotonii</name>
    <dbReference type="NCBI Taxonomy" id="45657"/>
    <lineage>
        <taxon>Bacteria</taxon>
        <taxon>Pseudomonadati</taxon>
        <taxon>Thermodesulfobacteriota</taxon>
        <taxon>Desulfobacteria</taxon>
        <taxon>Desulfobacterales</taxon>
        <taxon>Desulfococcaceae</taxon>
        <taxon>Desulfonema</taxon>
    </lineage>
</organism>
<dbReference type="PANTHER" id="PTHR43280">
    <property type="entry name" value="ARAC-FAMILY TRANSCRIPTIONAL REGULATOR"/>
    <property type="match status" value="1"/>
</dbReference>
<name>A0A401G0S5_9BACT</name>
<feature type="domain" description="HTH araC/xylS-type" evidence="4">
    <location>
        <begin position="223"/>
        <end position="321"/>
    </location>
</feature>
<dbReference type="CDD" id="cd03138">
    <property type="entry name" value="GATase1_AraC_2"/>
    <property type="match status" value="1"/>
</dbReference>
<evidence type="ECO:0000259" key="4">
    <source>
        <dbReference type="PROSITE" id="PS01124"/>
    </source>
</evidence>
<keyword evidence="1" id="KW-0805">Transcription regulation</keyword>
<dbReference type="InterPro" id="IPR029062">
    <property type="entry name" value="Class_I_gatase-like"/>
</dbReference>
<reference evidence="6" key="1">
    <citation type="submission" date="2017-11" db="EMBL/GenBank/DDBJ databases">
        <authorList>
            <person name="Watanabe M."/>
            <person name="Kojima H."/>
        </authorList>
    </citation>
    <scope>NUCLEOTIDE SEQUENCE [LARGE SCALE GENOMIC DNA]</scope>
    <source>
        <strain evidence="6">Tokyo 01</strain>
    </source>
</reference>
<dbReference type="PRINTS" id="PR00032">
    <property type="entry name" value="HTHARAC"/>
</dbReference>
<dbReference type="RefSeq" id="WP_124329933.1">
    <property type="nucleotide sequence ID" value="NZ_BEXT01000001.1"/>
</dbReference>
<dbReference type="PROSITE" id="PS00041">
    <property type="entry name" value="HTH_ARAC_FAMILY_1"/>
    <property type="match status" value="1"/>
</dbReference>
<dbReference type="Gene3D" id="1.10.10.60">
    <property type="entry name" value="Homeodomain-like"/>
    <property type="match status" value="2"/>
</dbReference>
<dbReference type="GO" id="GO:0043565">
    <property type="term" value="F:sequence-specific DNA binding"/>
    <property type="evidence" value="ECO:0007669"/>
    <property type="project" value="InterPro"/>
</dbReference>
<evidence type="ECO:0000256" key="2">
    <source>
        <dbReference type="ARBA" id="ARBA00023125"/>
    </source>
</evidence>
<dbReference type="EMBL" id="BEXT01000001">
    <property type="protein sequence ID" value="GBC62783.1"/>
    <property type="molecule type" value="Genomic_DNA"/>
</dbReference>
<dbReference type="InterPro" id="IPR018060">
    <property type="entry name" value="HTH_AraC"/>
</dbReference>
<dbReference type="InterPro" id="IPR020449">
    <property type="entry name" value="Tscrpt_reg_AraC-type_HTH"/>
</dbReference>
<dbReference type="PANTHER" id="PTHR43280:SF30">
    <property type="entry name" value="MMSAB OPERON REGULATORY PROTEIN"/>
    <property type="match status" value="1"/>
</dbReference>
<dbReference type="InterPro" id="IPR009057">
    <property type="entry name" value="Homeodomain-like_sf"/>
</dbReference>
<evidence type="ECO:0000256" key="1">
    <source>
        <dbReference type="ARBA" id="ARBA00023015"/>
    </source>
</evidence>
<dbReference type="GO" id="GO:0003700">
    <property type="term" value="F:DNA-binding transcription factor activity"/>
    <property type="evidence" value="ECO:0007669"/>
    <property type="project" value="InterPro"/>
</dbReference>
<dbReference type="AlphaFoldDB" id="A0A401G0S5"/>
<dbReference type="SUPFAM" id="SSF46689">
    <property type="entry name" value="Homeodomain-like"/>
    <property type="match status" value="2"/>
</dbReference>
<dbReference type="Pfam" id="PF01965">
    <property type="entry name" value="DJ-1_PfpI"/>
    <property type="match status" value="1"/>
</dbReference>
<proteinExistence type="predicted"/>
<protein>
    <submittedName>
        <fullName evidence="5">GlxA family transcriptional regulator</fullName>
    </submittedName>
</protein>
<dbReference type="OrthoDB" id="9798003at2"/>
<dbReference type="Proteomes" id="UP000288096">
    <property type="component" value="Unassembled WGS sequence"/>
</dbReference>
<keyword evidence="6" id="KW-1185">Reference proteome</keyword>